<evidence type="ECO:0000313" key="3">
    <source>
        <dbReference type="Proteomes" id="UP000450917"/>
    </source>
</evidence>
<dbReference type="PANTHER" id="PTHR48207">
    <property type="entry name" value="SUCCINATE--HYDROXYMETHYLGLUTARATE COA-TRANSFERASE"/>
    <property type="match status" value="1"/>
</dbReference>
<dbReference type="InterPro" id="IPR003673">
    <property type="entry name" value="CoA-Trfase_fam_III"/>
</dbReference>
<evidence type="ECO:0000313" key="2">
    <source>
        <dbReference type="EMBL" id="MUG70071.1"/>
    </source>
</evidence>
<protein>
    <submittedName>
        <fullName evidence="2">CoA transferase</fullName>
    </submittedName>
</protein>
<evidence type="ECO:0000256" key="1">
    <source>
        <dbReference type="ARBA" id="ARBA00022679"/>
    </source>
</evidence>
<proteinExistence type="predicted"/>
<dbReference type="GO" id="GO:0008410">
    <property type="term" value="F:CoA-transferase activity"/>
    <property type="evidence" value="ECO:0007669"/>
    <property type="project" value="TreeGrafter"/>
</dbReference>
<dbReference type="EMBL" id="WNZX01000003">
    <property type="protein sequence ID" value="MUG70071.1"/>
    <property type="molecule type" value="Genomic_DNA"/>
</dbReference>
<dbReference type="InterPro" id="IPR044855">
    <property type="entry name" value="CoA-Trfase_III_dom3_sf"/>
</dbReference>
<dbReference type="AlphaFoldDB" id="A0A7X2Z890"/>
<dbReference type="SUPFAM" id="SSF89796">
    <property type="entry name" value="CoA-transferase family III (CaiB/BaiF)"/>
    <property type="match status" value="1"/>
</dbReference>
<gene>
    <name evidence="2" type="ORF">GNP93_05195</name>
</gene>
<keyword evidence="3" id="KW-1185">Reference proteome</keyword>
<sequence length="365" mass="40165">MWPLDGIRVVDLTQNVAGPYTAMILADLGASVTKVEPPGGDATRGWGPPFWEEASPTFLALNRNKAQVYLDIKTQEGIDQLHGLLQDADVLLVSSRPGAMERQGLDFESLAESYPRLIYGEVTAFGNHGPRRMEAGYDPLLQAMAGIMSVTGHEGQEPVRVGTSIIDMSTGMWLALGVFGALRLREQTGRGHRITSSLYETTIAWMCYHIPAYWASGVSPQRWGSGPAMIVPYEAFPTQDKWVVIAAGNDGLFHKLCGVLGREEWIADPRFVTNAERVIHRNELRALICDITRHESSAYWIETLVKNGIPASPVLNVAEMMKEPQLEASGMIQSIGHSRIADFKSVGLPLKIDDERPPLRVPPPL</sequence>
<dbReference type="InterPro" id="IPR050483">
    <property type="entry name" value="CoA-transferase_III_domain"/>
</dbReference>
<dbReference type="InterPro" id="IPR023606">
    <property type="entry name" value="CoA-Trfase_III_dom_1_sf"/>
</dbReference>
<accession>A0A7X2Z890</accession>
<organism evidence="2 3">
    <name type="scientific">Paenibacillus validus</name>
    <dbReference type="NCBI Taxonomy" id="44253"/>
    <lineage>
        <taxon>Bacteria</taxon>
        <taxon>Bacillati</taxon>
        <taxon>Bacillota</taxon>
        <taxon>Bacilli</taxon>
        <taxon>Bacillales</taxon>
        <taxon>Paenibacillaceae</taxon>
        <taxon>Paenibacillus</taxon>
    </lineage>
</organism>
<dbReference type="Gene3D" id="3.40.50.10540">
    <property type="entry name" value="Crotonobetainyl-coa:carnitine coa-transferase, domain 1"/>
    <property type="match status" value="1"/>
</dbReference>
<name>A0A7X2Z890_9BACL</name>
<dbReference type="PANTHER" id="PTHR48207:SF3">
    <property type="entry name" value="SUCCINATE--HYDROXYMETHYLGLUTARATE COA-TRANSFERASE"/>
    <property type="match status" value="1"/>
</dbReference>
<comment type="caution">
    <text evidence="2">The sequence shown here is derived from an EMBL/GenBank/DDBJ whole genome shotgun (WGS) entry which is preliminary data.</text>
</comment>
<dbReference type="Gene3D" id="3.30.1540.10">
    <property type="entry name" value="formyl-coa transferase, domain 3"/>
    <property type="match status" value="1"/>
</dbReference>
<reference evidence="2 3" key="1">
    <citation type="submission" date="2019-11" db="EMBL/GenBank/DDBJ databases">
        <title>Draft genome sequences of five Paenibacillus species of dairy origin.</title>
        <authorList>
            <person name="Olajide A.M."/>
            <person name="Chen S."/>
            <person name="Lapointe G."/>
        </authorList>
    </citation>
    <scope>NUCLEOTIDE SEQUENCE [LARGE SCALE GENOMIC DNA]</scope>
    <source>
        <strain evidence="2 3">2CS3</strain>
    </source>
</reference>
<dbReference type="Proteomes" id="UP000450917">
    <property type="component" value="Unassembled WGS sequence"/>
</dbReference>
<dbReference type="Pfam" id="PF02515">
    <property type="entry name" value="CoA_transf_3"/>
    <property type="match status" value="1"/>
</dbReference>
<keyword evidence="1 2" id="KW-0808">Transferase</keyword>
<dbReference type="RefSeq" id="WP_054795375.1">
    <property type="nucleotide sequence ID" value="NZ_JARTHJ010000005.1"/>
</dbReference>